<organism evidence="1 2">
    <name type="scientific">Sphaerimonospora cavernae</name>
    <dbReference type="NCBI Taxonomy" id="1740611"/>
    <lineage>
        <taxon>Bacteria</taxon>
        <taxon>Bacillati</taxon>
        <taxon>Actinomycetota</taxon>
        <taxon>Actinomycetes</taxon>
        <taxon>Streptosporangiales</taxon>
        <taxon>Streptosporangiaceae</taxon>
        <taxon>Sphaerimonospora</taxon>
    </lineage>
</organism>
<proteinExistence type="predicted"/>
<dbReference type="InterPro" id="IPR049979">
    <property type="entry name" value="Cys_resp_CS_actino"/>
</dbReference>
<accession>A0ABV6U4Y9</accession>
<evidence type="ECO:0000313" key="1">
    <source>
        <dbReference type="EMBL" id="MFC0863518.1"/>
    </source>
</evidence>
<evidence type="ECO:0000313" key="2">
    <source>
        <dbReference type="Proteomes" id="UP001589870"/>
    </source>
</evidence>
<name>A0ABV6U4Y9_9ACTN</name>
<reference evidence="1 2" key="1">
    <citation type="submission" date="2024-09" db="EMBL/GenBank/DDBJ databases">
        <authorList>
            <person name="Sun Q."/>
            <person name="Mori K."/>
        </authorList>
    </citation>
    <scope>NUCLEOTIDE SEQUENCE [LARGE SCALE GENOMIC DNA]</scope>
    <source>
        <strain evidence="1 2">TBRC 1851</strain>
    </source>
</reference>
<comment type="caution">
    <text evidence="1">The sequence shown here is derived from an EMBL/GenBank/DDBJ whole genome shotgun (WGS) entry which is preliminary data.</text>
</comment>
<gene>
    <name evidence="1" type="ORF">ACFHYQ_14550</name>
</gene>
<dbReference type="RefSeq" id="WP_394301660.1">
    <property type="nucleotide sequence ID" value="NZ_JBHMQT010000032.1"/>
</dbReference>
<protein>
    <submittedName>
        <fullName evidence="1">Leader peptide</fullName>
    </submittedName>
</protein>
<dbReference type="Proteomes" id="UP001589870">
    <property type="component" value="Unassembled WGS sequence"/>
</dbReference>
<keyword evidence="2" id="KW-1185">Reference proteome</keyword>
<sequence>MLDGNLDILDLPGIVCDMPADPLLVVRRHVDLQRVRSAICIDAG</sequence>
<dbReference type="NCBIfam" id="NF042934">
    <property type="entry name" value="cis_reg_atten"/>
    <property type="match status" value="1"/>
</dbReference>
<dbReference type="EMBL" id="JBHMQT010000032">
    <property type="protein sequence ID" value="MFC0863518.1"/>
    <property type="molecule type" value="Genomic_DNA"/>
</dbReference>